<dbReference type="AlphaFoldDB" id="A0A7R9A812"/>
<evidence type="ECO:0000256" key="1">
    <source>
        <dbReference type="ARBA" id="ARBA00004123"/>
    </source>
</evidence>
<evidence type="ECO:0000256" key="3">
    <source>
        <dbReference type="ARBA" id="ARBA00023125"/>
    </source>
</evidence>
<dbReference type="Pfam" id="PF00250">
    <property type="entry name" value="Forkhead"/>
    <property type="match status" value="1"/>
</dbReference>
<keyword evidence="3 6" id="KW-0238">DNA-binding</keyword>
<feature type="DNA-binding region" description="Fork-head" evidence="6">
    <location>
        <begin position="52"/>
        <end position="146"/>
    </location>
</feature>
<organism evidence="9">
    <name type="scientific">Darwinula stevensoni</name>
    <dbReference type="NCBI Taxonomy" id="69355"/>
    <lineage>
        <taxon>Eukaryota</taxon>
        <taxon>Metazoa</taxon>
        <taxon>Ecdysozoa</taxon>
        <taxon>Arthropoda</taxon>
        <taxon>Crustacea</taxon>
        <taxon>Oligostraca</taxon>
        <taxon>Ostracoda</taxon>
        <taxon>Podocopa</taxon>
        <taxon>Podocopida</taxon>
        <taxon>Darwinulocopina</taxon>
        <taxon>Darwinuloidea</taxon>
        <taxon>Darwinulidae</taxon>
        <taxon>Darwinula</taxon>
    </lineage>
</organism>
<keyword evidence="5 6" id="KW-0539">Nucleus</keyword>
<dbReference type="InterPro" id="IPR036390">
    <property type="entry name" value="WH_DNA-bd_sf"/>
</dbReference>
<accession>A0A7R9A812</accession>
<dbReference type="GO" id="GO:0030154">
    <property type="term" value="P:cell differentiation"/>
    <property type="evidence" value="ECO:0007669"/>
    <property type="project" value="TreeGrafter"/>
</dbReference>
<dbReference type="PROSITE" id="PS50039">
    <property type="entry name" value="FORK_HEAD_3"/>
    <property type="match status" value="1"/>
</dbReference>
<dbReference type="PROSITE" id="PS00657">
    <property type="entry name" value="FORK_HEAD_1"/>
    <property type="match status" value="1"/>
</dbReference>
<dbReference type="FunFam" id="1.10.10.10:FF:000016">
    <property type="entry name" value="Forkhead box protein I1"/>
    <property type="match status" value="1"/>
</dbReference>
<evidence type="ECO:0000256" key="2">
    <source>
        <dbReference type="ARBA" id="ARBA00023015"/>
    </source>
</evidence>
<reference evidence="9" key="1">
    <citation type="submission" date="2020-11" db="EMBL/GenBank/DDBJ databases">
        <authorList>
            <person name="Tran Van P."/>
        </authorList>
    </citation>
    <scope>NUCLEOTIDE SEQUENCE</scope>
</reference>
<feature type="compositionally biased region" description="Basic residues" evidence="7">
    <location>
        <begin position="142"/>
        <end position="151"/>
    </location>
</feature>
<dbReference type="SUPFAM" id="SSF46785">
    <property type="entry name" value="Winged helix' DNA-binding domain"/>
    <property type="match status" value="1"/>
</dbReference>
<evidence type="ECO:0000313" key="9">
    <source>
        <dbReference type="EMBL" id="CAD7248385.1"/>
    </source>
</evidence>
<dbReference type="EMBL" id="CAJPEV010001822">
    <property type="protein sequence ID" value="CAG0894481.1"/>
    <property type="molecule type" value="Genomic_DNA"/>
</dbReference>
<protein>
    <recommendedName>
        <fullName evidence="8">Fork-head domain-containing protein</fullName>
    </recommendedName>
</protein>
<dbReference type="InterPro" id="IPR001766">
    <property type="entry name" value="Fork_head_dom"/>
</dbReference>
<dbReference type="PROSITE" id="PS00658">
    <property type="entry name" value="FORK_HEAD_2"/>
    <property type="match status" value="1"/>
</dbReference>
<dbReference type="GO" id="GO:0000981">
    <property type="term" value="F:DNA-binding transcription factor activity, RNA polymerase II-specific"/>
    <property type="evidence" value="ECO:0007669"/>
    <property type="project" value="TreeGrafter"/>
</dbReference>
<dbReference type="OrthoDB" id="5954824at2759"/>
<dbReference type="PRINTS" id="PR00053">
    <property type="entry name" value="FORKHEAD"/>
</dbReference>
<dbReference type="InterPro" id="IPR036388">
    <property type="entry name" value="WH-like_DNA-bd_sf"/>
</dbReference>
<dbReference type="PANTHER" id="PTHR11829">
    <property type="entry name" value="FORKHEAD BOX PROTEIN"/>
    <property type="match status" value="1"/>
</dbReference>
<evidence type="ECO:0000256" key="4">
    <source>
        <dbReference type="ARBA" id="ARBA00023163"/>
    </source>
</evidence>
<evidence type="ECO:0000256" key="6">
    <source>
        <dbReference type="PROSITE-ProRule" id="PRU00089"/>
    </source>
</evidence>
<keyword evidence="4" id="KW-0804">Transcription</keyword>
<gene>
    <name evidence="9" type="ORF">DSTB1V02_LOCUS8198</name>
</gene>
<evidence type="ECO:0000256" key="5">
    <source>
        <dbReference type="ARBA" id="ARBA00023242"/>
    </source>
</evidence>
<dbReference type="InterPro" id="IPR018122">
    <property type="entry name" value="TF_fork_head_CS_1"/>
</dbReference>
<dbReference type="GO" id="GO:0000978">
    <property type="term" value="F:RNA polymerase II cis-regulatory region sequence-specific DNA binding"/>
    <property type="evidence" value="ECO:0007669"/>
    <property type="project" value="TreeGrafter"/>
</dbReference>
<evidence type="ECO:0000256" key="7">
    <source>
        <dbReference type="SAM" id="MobiDB-lite"/>
    </source>
</evidence>
<evidence type="ECO:0000313" key="10">
    <source>
        <dbReference type="Proteomes" id="UP000677054"/>
    </source>
</evidence>
<dbReference type="GO" id="GO:0009653">
    <property type="term" value="P:anatomical structure morphogenesis"/>
    <property type="evidence" value="ECO:0007669"/>
    <property type="project" value="TreeGrafter"/>
</dbReference>
<keyword evidence="10" id="KW-1185">Reference proteome</keyword>
<name>A0A7R9A812_9CRUS</name>
<proteinExistence type="predicted"/>
<dbReference type="CDD" id="cd20027">
    <property type="entry name" value="FH_FOXL1"/>
    <property type="match status" value="1"/>
</dbReference>
<sequence>MNIQCPACYYDSNSGYLCPGAHCLPSGHTLLGSYASGFVPGTESGINAAVQKPPFSYIALITMAIRSAPNHKITLSGIYQFIMERFPYYQQNKQGWQNSIRHNLSLNECFIRLPREKGKPGKGSFWTLDSNCLDMFENGNYRRRKRKRRPPSHLVQSSDDAETKSHRSLSGNSQMFLIENLIKEWPQ</sequence>
<dbReference type="InterPro" id="IPR050211">
    <property type="entry name" value="FOX_domain-containing"/>
</dbReference>
<dbReference type="SMART" id="SM00339">
    <property type="entry name" value="FH"/>
    <property type="match status" value="1"/>
</dbReference>
<dbReference type="Gene3D" id="1.10.10.10">
    <property type="entry name" value="Winged helix-like DNA-binding domain superfamily/Winged helix DNA-binding domain"/>
    <property type="match status" value="1"/>
</dbReference>
<dbReference type="GO" id="GO:0005634">
    <property type="term" value="C:nucleus"/>
    <property type="evidence" value="ECO:0007669"/>
    <property type="project" value="UniProtKB-SubCell"/>
</dbReference>
<dbReference type="Proteomes" id="UP000677054">
    <property type="component" value="Unassembled WGS sequence"/>
</dbReference>
<dbReference type="EMBL" id="LR901339">
    <property type="protein sequence ID" value="CAD7248385.1"/>
    <property type="molecule type" value="Genomic_DNA"/>
</dbReference>
<dbReference type="InterPro" id="IPR047514">
    <property type="entry name" value="FH_FOXL1"/>
</dbReference>
<dbReference type="PANTHER" id="PTHR11829:SF388">
    <property type="entry name" value="FORK HEAD DOMAIN-CONTAINING PROTEIN L1-RELATED"/>
    <property type="match status" value="1"/>
</dbReference>
<keyword evidence="2" id="KW-0805">Transcription regulation</keyword>
<evidence type="ECO:0000259" key="8">
    <source>
        <dbReference type="PROSITE" id="PS50039"/>
    </source>
</evidence>
<feature type="region of interest" description="Disordered" evidence="7">
    <location>
        <begin position="142"/>
        <end position="169"/>
    </location>
</feature>
<dbReference type="InterPro" id="IPR030456">
    <property type="entry name" value="TF_fork_head_CS_2"/>
</dbReference>
<comment type="subcellular location">
    <subcellularLocation>
        <location evidence="1 6">Nucleus</location>
    </subcellularLocation>
</comment>
<feature type="domain" description="Fork-head" evidence="8">
    <location>
        <begin position="52"/>
        <end position="146"/>
    </location>
</feature>